<name>A0A839RIN5_9ACTN</name>
<dbReference type="InterPro" id="IPR012912">
    <property type="entry name" value="Plasmid_pRiA4b_Orf3-like"/>
</dbReference>
<comment type="caution">
    <text evidence="2">The sequence shown here is derived from an EMBL/GenBank/DDBJ whole genome shotgun (WGS) entry which is preliminary data.</text>
</comment>
<dbReference type="Pfam" id="PF07929">
    <property type="entry name" value="PRiA4_ORF3"/>
    <property type="match status" value="1"/>
</dbReference>
<dbReference type="Proteomes" id="UP000567922">
    <property type="component" value="Unassembled WGS sequence"/>
</dbReference>
<reference evidence="2 3" key="1">
    <citation type="submission" date="2020-08" db="EMBL/GenBank/DDBJ databases">
        <title>Sequencing the genomes of 1000 actinobacteria strains.</title>
        <authorList>
            <person name="Klenk H.-P."/>
        </authorList>
    </citation>
    <scope>NUCLEOTIDE SEQUENCE [LARGE SCALE GENOMIC DNA]</scope>
    <source>
        <strain evidence="2 3">DSM 45258</strain>
    </source>
</reference>
<evidence type="ECO:0000313" key="2">
    <source>
        <dbReference type="EMBL" id="MBB3036525.1"/>
    </source>
</evidence>
<dbReference type="SUPFAM" id="SSF159941">
    <property type="entry name" value="MM3350-like"/>
    <property type="match status" value="1"/>
</dbReference>
<protein>
    <recommendedName>
        <fullName evidence="1">Plasmid pRiA4b Orf3-like domain-containing protein</fullName>
    </recommendedName>
</protein>
<dbReference type="Gene3D" id="3.10.290.30">
    <property type="entry name" value="MM3350-like"/>
    <property type="match status" value="1"/>
</dbReference>
<dbReference type="AlphaFoldDB" id="A0A839RIN5"/>
<evidence type="ECO:0000259" key="1">
    <source>
        <dbReference type="Pfam" id="PF07929"/>
    </source>
</evidence>
<gene>
    <name evidence="2" type="ORF">FHU29_000959</name>
</gene>
<dbReference type="PANTHER" id="PTHR41878:SF1">
    <property type="entry name" value="TNPR PROTEIN"/>
    <property type="match status" value="1"/>
</dbReference>
<sequence length="483" mass="53159">MAPSNAPDELPADQEQLLDQFRQRLETMTPSELHEALGSILVAGPAASDRHAAARPDNRLPRREDVVTFVVRVEINGAEPPLWRRLELASDLLLNEVHDVLQVAFGWQDRHLHRFSSGGGPFDSGGELYLCPFDADAGEDEGVPEEEVRLDEVLSEPGDVLHYVYDYGDNWMHSLKLEKVQPRSGAEPAAWCTGGRRPGPPEDCGGVQAYERAVQNLHHPQPVHTLIPFRARDINKALRAMFADVEMPPFVQQFTDSLPNTCKRPVLRLISGANLTADPVITAEKAAPMVSSYAWLLQRAEGDGIKLTNAGYLPPKLVQEGIQALELDPAIFKVNREVSVGPLLRLRASAQNKGLLRTKKGTLVLTKLGRHLAHDPLALWHHLAKTAPVIAADPCESHALILLLLTIAGFADDSALHPTAELMTEIGWRMDDEPLDAIDVLDLTQPLYHDLCLVGALSREGWELDHITPGGVQFARAALQRPV</sequence>
<dbReference type="RefSeq" id="WP_064441631.1">
    <property type="nucleotide sequence ID" value="NZ_BDDI01000015.1"/>
</dbReference>
<keyword evidence="3" id="KW-1185">Reference proteome</keyword>
<dbReference type="OrthoDB" id="9816539at2"/>
<feature type="domain" description="Plasmid pRiA4b Orf3-like" evidence="1">
    <location>
        <begin position="69"/>
        <end position="221"/>
    </location>
</feature>
<accession>A0A839RIN5</accession>
<organism evidence="2 3">
    <name type="scientific">Hoyosella altamirensis</name>
    <dbReference type="NCBI Taxonomy" id="616997"/>
    <lineage>
        <taxon>Bacteria</taxon>
        <taxon>Bacillati</taxon>
        <taxon>Actinomycetota</taxon>
        <taxon>Actinomycetes</taxon>
        <taxon>Mycobacteriales</taxon>
        <taxon>Hoyosellaceae</taxon>
        <taxon>Hoyosella</taxon>
    </lineage>
</organism>
<proteinExistence type="predicted"/>
<dbReference type="EMBL" id="JACHWS010000001">
    <property type="protein sequence ID" value="MBB3036525.1"/>
    <property type="molecule type" value="Genomic_DNA"/>
</dbReference>
<dbReference type="PANTHER" id="PTHR41878">
    <property type="entry name" value="LEXA REPRESSOR-RELATED"/>
    <property type="match status" value="1"/>
</dbReference>
<dbReference type="InterPro" id="IPR024047">
    <property type="entry name" value="MM3350-like_sf"/>
</dbReference>
<evidence type="ECO:0000313" key="3">
    <source>
        <dbReference type="Proteomes" id="UP000567922"/>
    </source>
</evidence>